<dbReference type="Proteomes" id="UP000824140">
    <property type="component" value="Unassembled WGS sequence"/>
</dbReference>
<evidence type="ECO:0000313" key="2">
    <source>
        <dbReference type="EMBL" id="HIS92479.1"/>
    </source>
</evidence>
<protein>
    <submittedName>
        <fullName evidence="2">DUF3021 family protein</fullName>
    </submittedName>
</protein>
<comment type="caution">
    <text evidence="2">The sequence shown here is derived from an EMBL/GenBank/DDBJ whole genome shotgun (WGS) entry which is preliminary data.</text>
</comment>
<keyword evidence="1" id="KW-0472">Membrane</keyword>
<feature type="transmembrane region" description="Helical" evidence="1">
    <location>
        <begin position="82"/>
        <end position="104"/>
    </location>
</feature>
<organism evidence="2 3">
    <name type="scientific">Candidatus Alectryocaccomicrobium excrementavium</name>
    <dbReference type="NCBI Taxonomy" id="2840668"/>
    <lineage>
        <taxon>Bacteria</taxon>
        <taxon>Bacillati</taxon>
        <taxon>Bacillota</taxon>
        <taxon>Clostridia</taxon>
        <taxon>Candidatus Alectryocaccomicrobium</taxon>
    </lineage>
</organism>
<sequence>MGKMMAKRAAIGLAVGIALEHIAALAVSIALHLGYYAPCLVALPERVGGEINAVLWQMGLCALLGAIVGACSAFFSRKSWRWSLRLAAFLLPVALCALGIYLFLQ</sequence>
<evidence type="ECO:0000256" key="1">
    <source>
        <dbReference type="SAM" id="Phobius"/>
    </source>
</evidence>
<keyword evidence="1" id="KW-1133">Transmembrane helix</keyword>
<accession>A0A9D1FZW3</accession>
<reference evidence="2" key="1">
    <citation type="submission" date="2020-10" db="EMBL/GenBank/DDBJ databases">
        <authorList>
            <person name="Gilroy R."/>
        </authorList>
    </citation>
    <scope>NUCLEOTIDE SEQUENCE</scope>
    <source>
        <strain evidence="2">13766</strain>
    </source>
</reference>
<evidence type="ECO:0000313" key="3">
    <source>
        <dbReference type="Proteomes" id="UP000824140"/>
    </source>
</evidence>
<dbReference type="EMBL" id="DVJN01000111">
    <property type="protein sequence ID" value="HIS92479.1"/>
    <property type="molecule type" value="Genomic_DNA"/>
</dbReference>
<reference evidence="2" key="2">
    <citation type="journal article" date="2021" name="PeerJ">
        <title>Extensive microbial diversity within the chicken gut microbiome revealed by metagenomics and culture.</title>
        <authorList>
            <person name="Gilroy R."/>
            <person name="Ravi A."/>
            <person name="Getino M."/>
            <person name="Pursley I."/>
            <person name="Horton D.L."/>
            <person name="Alikhan N.F."/>
            <person name="Baker D."/>
            <person name="Gharbi K."/>
            <person name="Hall N."/>
            <person name="Watson M."/>
            <person name="Adriaenssens E.M."/>
            <person name="Foster-Nyarko E."/>
            <person name="Jarju S."/>
            <person name="Secka A."/>
            <person name="Antonio M."/>
            <person name="Oren A."/>
            <person name="Chaudhuri R.R."/>
            <person name="La Ragione R."/>
            <person name="Hildebrand F."/>
            <person name="Pallen M.J."/>
        </authorList>
    </citation>
    <scope>NUCLEOTIDE SEQUENCE</scope>
    <source>
        <strain evidence="2">13766</strain>
    </source>
</reference>
<proteinExistence type="predicted"/>
<gene>
    <name evidence="2" type="ORF">IAA84_05610</name>
</gene>
<keyword evidence="1" id="KW-0812">Transmembrane</keyword>
<feature type="transmembrane region" description="Helical" evidence="1">
    <location>
        <begin position="54"/>
        <end position="75"/>
    </location>
</feature>
<dbReference type="AlphaFoldDB" id="A0A9D1FZW3"/>
<name>A0A9D1FZW3_9FIRM</name>